<accession>A0A101JAD5</accession>
<name>A0A101JAD5_9ACTN</name>
<dbReference type="AlphaFoldDB" id="A0A101JAD5"/>
<organism evidence="1 2">
    <name type="scientific">Actinoplanes awajinensis subsp. mycoplanecinus</name>
    <dbReference type="NCBI Taxonomy" id="135947"/>
    <lineage>
        <taxon>Bacteria</taxon>
        <taxon>Bacillati</taxon>
        <taxon>Actinomycetota</taxon>
        <taxon>Actinomycetes</taxon>
        <taxon>Micromonosporales</taxon>
        <taxon>Micromonosporaceae</taxon>
        <taxon>Actinoplanes</taxon>
    </lineage>
</organism>
<proteinExistence type="predicted"/>
<reference evidence="1 2" key="1">
    <citation type="submission" date="2015-10" db="EMBL/GenBank/DDBJ databases">
        <authorList>
            <person name="Gilbert D.G."/>
        </authorList>
    </citation>
    <scope>NUCLEOTIDE SEQUENCE [LARGE SCALE GENOMIC DNA]</scope>
    <source>
        <strain evidence="1 2">NRRL B-16712</strain>
    </source>
</reference>
<dbReference type="OrthoDB" id="3218370at2"/>
<evidence type="ECO:0000313" key="2">
    <source>
        <dbReference type="Proteomes" id="UP000053244"/>
    </source>
</evidence>
<sequence length="124" mass="13193">MSGPDPVADAARAVRSQLDRLLPADQAAAAATELDAVLRRTDRGEATGPDLLAVLRRREPTRVAALSLLRGERAAAYRPLLGAALDVGGRYVCPRISCPETGDRLDDSEPVPRCPVHGVTMLRA</sequence>
<comment type="caution">
    <text evidence="1">The sequence shown here is derived from an EMBL/GenBank/DDBJ whole genome shotgun (WGS) entry which is preliminary data.</text>
</comment>
<dbReference type="Proteomes" id="UP000053244">
    <property type="component" value="Unassembled WGS sequence"/>
</dbReference>
<gene>
    <name evidence="1" type="ORF">ADL15_46670</name>
</gene>
<dbReference type="RefSeq" id="WP_067706550.1">
    <property type="nucleotide sequence ID" value="NZ_LLZH01000333.1"/>
</dbReference>
<protein>
    <submittedName>
        <fullName evidence="1">Uncharacterized protein</fullName>
    </submittedName>
</protein>
<keyword evidence="2" id="KW-1185">Reference proteome</keyword>
<dbReference type="EMBL" id="LLZH01000333">
    <property type="protein sequence ID" value="KUL23151.1"/>
    <property type="molecule type" value="Genomic_DNA"/>
</dbReference>
<evidence type="ECO:0000313" key="1">
    <source>
        <dbReference type="EMBL" id="KUL23151.1"/>
    </source>
</evidence>